<feature type="transmembrane region" description="Helical" evidence="7">
    <location>
        <begin position="167"/>
        <end position="189"/>
    </location>
</feature>
<sequence length="394" mass="44093">MADSGLQPVLIFLLYFCPALSGIVVAVRIWRKRKDHTLGGDDALIVVAWLLAIINAVITHLYVNAAYIGYHDKDVPKNLDKVKIAKLQYALAVEYNPVVCVVKASFLWSLQRLRSRNRWIRGSLWAIQIINALYCVAALISGMIPCIPLAKQFDKTIPGKCYSPLEFVIGTVTVVLITDFMVLIMPTWIIYDIQMALRRKIISIAFLSLGFIVIAIGILRLVWLTNKFKGRGTSHSVEQSYSAMECNIAIIGASGPTVKYLFSFIFPCLKGESRKQTSKYDHSSNTNGLSHTRRTRSKYNTEAYDDLDTVSAQQDSYEMKGDWSWRTKNDSDAHSDEQRMTMDPGAFNDGIVKTVDWTVTSREEAMLQSAKHKPVIKDGGSDTGRAAVQPTNVV</sequence>
<dbReference type="PANTHER" id="PTHR33048">
    <property type="entry name" value="PTH11-LIKE INTEGRAL MEMBRANE PROTEIN (AFU_ORTHOLOGUE AFUA_5G11245)"/>
    <property type="match status" value="1"/>
</dbReference>
<evidence type="ECO:0000256" key="7">
    <source>
        <dbReference type="SAM" id="Phobius"/>
    </source>
</evidence>
<keyword evidence="10" id="KW-1185">Reference proteome</keyword>
<protein>
    <recommendedName>
        <fullName evidence="8">Rhodopsin domain-containing protein</fullName>
    </recommendedName>
</protein>
<dbReference type="OrthoDB" id="5283415at2759"/>
<feature type="transmembrane region" description="Helical" evidence="7">
    <location>
        <begin position="89"/>
        <end position="110"/>
    </location>
</feature>
<evidence type="ECO:0000313" key="10">
    <source>
        <dbReference type="Proteomes" id="UP000799324"/>
    </source>
</evidence>
<evidence type="ECO:0000256" key="6">
    <source>
        <dbReference type="SAM" id="MobiDB-lite"/>
    </source>
</evidence>
<feature type="transmembrane region" description="Helical" evidence="7">
    <location>
        <begin position="122"/>
        <end position="147"/>
    </location>
</feature>
<dbReference type="InterPro" id="IPR052337">
    <property type="entry name" value="SAT4-like"/>
</dbReference>
<keyword evidence="2 7" id="KW-0812">Transmembrane</keyword>
<comment type="subcellular location">
    <subcellularLocation>
        <location evidence="1">Membrane</location>
        <topology evidence="1">Multi-pass membrane protein</topology>
    </subcellularLocation>
</comment>
<dbReference type="Pfam" id="PF20684">
    <property type="entry name" value="Fung_rhodopsin"/>
    <property type="match status" value="1"/>
</dbReference>
<organism evidence="9 10">
    <name type="scientific">Lophiostoma macrostomum CBS 122681</name>
    <dbReference type="NCBI Taxonomy" id="1314788"/>
    <lineage>
        <taxon>Eukaryota</taxon>
        <taxon>Fungi</taxon>
        <taxon>Dikarya</taxon>
        <taxon>Ascomycota</taxon>
        <taxon>Pezizomycotina</taxon>
        <taxon>Dothideomycetes</taxon>
        <taxon>Pleosporomycetidae</taxon>
        <taxon>Pleosporales</taxon>
        <taxon>Lophiostomataceae</taxon>
        <taxon>Lophiostoma</taxon>
    </lineage>
</organism>
<gene>
    <name evidence="9" type="ORF">K491DRAFT_691893</name>
</gene>
<feature type="transmembrane region" description="Helical" evidence="7">
    <location>
        <begin position="201"/>
        <end position="223"/>
    </location>
</feature>
<dbReference type="PANTHER" id="PTHR33048:SF160">
    <property type="entry name" value="SAT4 FAMILY MEMBRANE PROTEIN"/>
    <property type="match status" value="1"/>
</dbReference>
<evidence type="ECO:0000256" key="3">
    <source>
        <dbReference type="ARBA" id="ARBA00022989"/>
    </source>
</evidence>
<evidence type="ECO:0000256" key="4">
    <source>
        <dbReference type="ARBA" id="ARBA00023136"/>
    </source>
</evidence>
<name>A0A6A6TB01_9PLEO</name>
<evidence type="ECO:0000256" key="5">
    <source>
        <dbReference type="ARBA" id="ARBA00038359"/>
    </source>
</evidence>
<dbReference type="Proteomes" id="UP000799324">
    <property type="component" value="Unassembled WGS sequence"/>
</dbReference>
<feature type="transmembrane region" description="Helical" evidence="7">
    <location>
        <begin position="43"/>
        <end position="69"/>
    </location>
</feature>
<dbReference type="InterPro" id="IPR049326">
    <property type="entry name" value="Rhodopsin_dom_fungi"/>
</dbReference>
<keyword evidence="4 7" id="KW-0472">Membrane</keyword>
<dbReference type="GO" id="GO:0016020">
    <property type="term" value="C:membrane"/>
    <property type="evidence" value="ECO:0007669"/>
    <property type="project" value="UniProtKB-SubCell"/>
</dbReference>
<dbReference type="AlphaFoldDB" id="A0A6A6TB01"/>
<evidence type="ECO:0000259" key="8">
    <source>
        <dbReference type="Pfam" id="PF20684"/>
    </source>
</evidence>
<evidence type="ECO:0000313" key="9">
    <source>
        <dbReference type="EMBL" id="KAF2656497.1"/>
    </source>
</evidence>
<evidence type="ECO:0000256" key="1">
    <source>
        <dbReference type="ARBA" id="ARBA00004141"/>
    </source>
</evidence>
<proteinExistence type="inferred from homology"/>
<accession>A0A6A6TB01</accession>
<feature type="transmembrane region" description="Helical" evidence="7">
    <location>
        <begin position="12"/>
        <end position="31"/>
    </location>
</feature>
<reference evidence="9" key="1">
    <citation type="journal article" date="2020" name="Stud. Mycol.">
        <title>101 Dothideomycetes genomes: a test case for predicting lifestyles and emergence of pathogens.</title>
        <authorList>
            <person name="Haridas S."/>
            <person name="Albert R."/>
            <person name="Binder M."/>
            <person name="Bloem J."/>
            <person name="Labutti K."/>
            <person name="Salamov A."/>
            <person name="Andreopoulos B."/>
            <person name="Baker S."/>
            <person name="Barry K."/>
            <person name="Bills G."/>
            <person name="Bluhm B."/>
            <person name="Cannon C."/>
            <person name="Castanera R."/>
            <person name="Culley D."/>
            <person name="Daum C."/>
            <person name="Ezra D."/>
            <person name="Gonzalez J."/>
            <person name="Henrissat B."/>
            <person name="Kuo A."/>
            <person name="Liang C."/>
            <person name="Lipzen A."/>
            <person name="Lutzoni F."/>
            <person name="Magnuson J."/>
            <person name="Mondo S."/>
            <person name="Nolan M."/>
            <person name="Ohm R."/>
            <person name="Pangilinan J."/>
            <person name="Park H.-J."/>
            <person name="Ramirez L."/>
            <person name="Alfaro M."/>
            <person name="Sun H."/>
            <person name="Tritt A."/>
            <person name="Yoshinaga Y."/>
            <person name="Zwiers L.-H."/>
            <person name="Turgeon B."/>
            <person name="Goodwin S."/>
            <person name="Spatafora J."/>
            <person name="Crous P."/>
            <person name="Grigoriev I."/>
        </authorList>
    </citation>
    <scope>NUCLEOTIDE SEQUENCE</scope>
    <source>
        <strain evidence="9">CBS 122681</strain>
    </source>
</reference>
<evidence type="ECO:0000256" key="2">
    <source>
        <dbReference type="ARBA" id="ARBA00022692"/>
    </source>
</evidence>
<dbReference type="EMBL" id="MU004335">
    <property type="protein sequence ID" value="KAF2656497.1"/>
    <property type="molecule type" value="Genomic_DNA"/>
</dbReference>
<feature type="domain" description="Rhodopsin" evidence="8">
    <location>
        <begin position="28"/>
        <end position="263"/>
    </location>
</feature>
<comment type="similarity">
    <text evidence="5">Belongs to the SAT4 family.</text>
</comment>
<feature type="region of interest" description="Disordered" evidence="6">
    <location>
        <begin position="369"/>
        <end position="394"/>
    </location>
</feature>
<keyword evidence="3 7" id="KW-1133">Transmembrane helix</keyword>